<gene>
    <name evidence="5" type="ORF">GM920_13650</name>
</gene>
<dbReference type="InterPro" id="IPR020449">
    <property type="entry name" value="Tscrpt_reg_AraC-type_HTH"/>
</dbReference>
<dbReference type="EMBL" id="WNXC01000004">
    <property type="protein sequence ID" value="MBB2149941.1"/>
    <property type="molecule type" value="Genomic_DNA"/>
</dbReference>
<dbReference type="RefSeq" id="WP_182958219.1">
    <property type="nucleotide sequence ID" value="NZ_WNXC01000004.1"/>
</dbReference>
<evidence type="ECO:0000256" key="2">
    <source>
        <dbReference type="ARBA" id="ARBA00023125"/>
    </source>
</evidence>
<evidence type="ECO:0000256" key="1">
    <source>
        <dbReference type="ARBA" id="ARBA00023015"/>
    </source>
</evidence>
<dbReference type="PANTHER" id="PTHR43280:SF32">
    <property type="entry name" value="TRANSCRIPTIONAL REGULATORY PROTEIN"/>
    <property type="match status" value="1"/>
</dbReference>
<keyword evidence="6" id="KW-1185">Reference proteome</keyword>
<dbReference type="PRINTS" id="PR00032">
    <property type="entry name" value="HTHARAC"/>
</dbReference>
<dbReference type="PANTHER" id="PTHR43280">
    <property type="entry name" value="ARAC-FAMILY TRANSCRIPTIONAL REGULATOR"/>
    <property type="match status" value="1"/>
</dbReference>
<evidence type="ECO:0000259" key="4">
    <source>
        <dbReference type="PROSITE" id="PS01124"/>
    </source>
</evidence>
<organism evidence="5 6">
    <name type="scientific">Pedobacter gandavensis</name>
    <dbReference type="NCBI Taxonomy" id="2679963"/>
    <lineage>
        <taxon>Bacteria</taxon>
        <taxon>Pseudomonadati</taxon>
        <taxon>Bacteroidota</taxon>
        <taxon>Sphingobacteriia</taxon>
        <taxon>Sphingobacteriales</taxon>
        <taxon>Sphingobacteriaceae</taxon>
        <taxon>Pedobacter</taxon>
    </lineage>
</organism>
<keyword evidence="3" id="KW-0804">Transcription</keyword>
<evidence type="ECO:0000256" key="3">
    <source>
        <dbReference type="ARBA" id="ARBA00023163"/>
    </source>
</evidence>
<proteinExistence type="predicted"/>
<dbReference type="InterPro" id="IPR018060">
    <property type="entry name" value="HTH_AraC"/>
</dbReference>
<keyword evidence="2" id="KW-0238">DNA-binding</keyword>
<comment type="caution">
    <text evidence="5">The sequence shown here is derived from an EMBL/GenBank/DDBJ whole genome shotgun (WGS) entry which is preliminary data.</text>
</comment>
<sequence length="292" mass="33585">MKKTAVHYQGIIKPEEDNPLAVMVFSEQDFSKRIVVGEVYKATYFAVLIITKGSMIVKHNLREFWVKENSLFFIMPSTVYEFSDISQDFKVQGCVFSIDYLSQTGVVLSTPSVVEVMTGAYQPYYAINVEETKLLLNLYEVLKKALAEEQAVAFIGELKKYSFLSLFYHSASIYARYNVSYKVKLNRREELTIGFLRLLSKHYKEERSVQFYADQLFVTPKHLTQMLKEGTGRTTGSFIDRAVIVGAKLLLKDRSLNIAQVAQELNFTDQFTFAKYFKKHTGITPSQFRADH</sequence>
<protein>
    <submittedName>
        <fullName evidence="5">Helix-turn-helix domain-containing protein</fullName>
    </submittedName>
</protein>
<feature type="domain" description="HTH araC/xylS-type" evidence="4">
    <location>
        <begin position="193"/>
        <end position="291"/>
    </location>
</feature>
<dbReference type="Proteomes" id="UP000636110">
    <property type="component" value="Unassembled WGS sequence"/>
</dbReference>
<dbReference type="InterPro" id="IPR009057">
    <property type="entry name" value="Homeodomain-like_sf"/>
</dbReference>
<accession>A0ABR6EYA6</accession>
<dbReference type="Gene3D" id="1.10.10.60">
    <property type="entry name" value="Homeodomain-like"/>
    <property type="match status" value="1"/>
</dbReference>
<dbReference type="PROSITE" id="PS01124">
    <property type="entry name" value="HTH_ARAC_FAMILY_2"/>
    <property type="match status" value="1"/>
</dbReference>
<evidence type="ECO:0000313" key="6">
    <source>
        <dbReference type="Proteomes" id="UP000636110"/>
    </source>
</evidence>
<dbReference type="Pfam" id="PF12833">
    <property type="entry name" value="HTH_18"/>
    <property type="match status" value="1"/>
</dbReference>
<name>A0ABR6EYA6_9SPHI</name>
<dbReference type="SUPFAM" id="SSF46689">
    <property type="entry name" value="Homeodomain-like"/>
    <property type="match status" value="1"/>
</dbReference>
<reference evidence="5 6" key="1">
    <citation type="submission" date="2019-11" db="EMBL/GenBank/DDBJ databases">
        <title>Description of Pedobacter sp. LMG 31462T.</title>
        <authorList>
            <person name="Carlier A."/>
            <person name="Qi S."/>
            <person name="Vandamme P."/>
        </authorList>
    </citation>
    <scope>NUCLEOTIDE SEQUENCE [LARGE SCALE GENOMIC DNA]</scope>
    <source>
        <strain evidence="5 6">LMG 31462</strain>
    </source>
</reference>
<evidence type="ECO:0000313" key="5">
    <source>
        <dbReference type="EMBL" id="MBB2149941.1"/>
    </source>
</evidence>
<keyword evidence="1" id="KW-0805">Transcription regulation</keyword>
<dbReference type="SMART" id="SM00342">
    <property type="entry name" value="HTH_ARAC"/>
    <property type="match status" value="1"/>
</dbReference>